<dbReference type="Proteomes" id="UP000001058">
    <property type="component" value="Unassembled WGS sequence"/>
</dbReference>
<feature type="region of interest" description="Disordered" evidence="1">
    <location>
        <begin position="253"/>
        <end position="451"/>
    </location>
</feature>
<dbReference type="EMBL" id="GL378323">
    <property type="protein sequence ID" value="EFJ52655.1"/>
    <property type="molecule type" value="Genomic_DNA"/>
</dbReference>
<protein>
    <recommendedName>
        <fullName evidence="4">Pherophorin domain-containing protein</fullName>
    </recommendedName>
</protein>
<dbReference type="eggNOG" id="ENOG502QTV0">
    <property type="taxonomic scope" value="Eukaryota"/>
</dbReference>
<gene>
    <name evidence="2" type="ORF">VOLCADRAFT_85853</name>
</gene>
<dbReference type="OrthoDB" id="540558at2759"/>
<dbReference type="AlphaFoldDB" id="D8TH60"/>
<reference evidence="2 3" key="1">
    <citation type="journal article" date="2010" name="Science">
        <title>Genomic analysis of organismal complexity in the multicellular green alga Volvox carteri.</title>
        <authorList>
            <person name="Prochnik S.E."/>
            <person name="Umen J."/>
            <person name="Nedelcu A.M."/>
            <person name="Hallmann A."/>
            <person name="Miller S.M."/>
            <person name="Nishii I."/>
            <person name="Ferris P."/>
            <person name="Kuo A."/>
            <person name="Mitros T."/>
            <person name="Fritz-Laylin L.K."/>
            <person name="Hellsten U."/>
            <person name="Chapman J."/>
            <person name="Simakov O."/>
            <person name="Rensing S.A."/>
            <person name="Terry A."/>
            <person name="Pangilinan J."/>
            <person name="Kapitonov V."/>
            <person name="Jurka J."/>
            <person name="Salamov A."/>
            <person name="Shapiro H."/>
            <person name="Schmutz J."/>
            <person name="Grimwood J."/>
            <person name="Lindquist E."/>
            <person name="Lucas S."/>
            <person name="Grigoriev I.V."/>
            <person name="Schmitt R."/>
            <person name="Kirk D."/>
            <person name="Rokhsar D.S."/>
        </authorList>
    </citation>
    <scope>NUCLEOTIDE SEQUENCE [LARGE SCALE GENOMIC DNA]</scope>
    <source>
        <strain evidence="3">f. Nagariensis / Eve</strain>
    </source>
</reference>
<evidence type="ECO:0000256" key="1">
    <source>
        <dbReference type="SAM" id="MobiDB-lite"/>
    </source>
</evidence>
<proteinExistence type="predicted"/>
<dbReference type="RefSeq" id="XP_002945660.1">
    <property type="nucleotide sequence ID" value="XM_002945614.1"/>
</dbReference>
<feature type="compositionally biased region" description="Pro residues" evidence="1">
    <location>
        <begin position="253"/>
        <end position="430"/>
    </location>
</feature>
<dbReference type="KEGG" id="vcn:VOLCADRAFT_85853"/>
<dbReference type="InParanoid" id="D8TH60"/>
<evidence type="ECO:0000313" key="3">
    <source>
        <dbReference type="Proteomes" id="UP000001058"/>
    </source>
</evidence>
<dbReference type="STRING" id="3068.D8TH60"/>
<sequence>MKQNVLRADDVLSYNWTISAPCYPTITLSGAVVTLDLSKLAQNAMDGDPYTLYYIWAVFDMYDNDIPVFNKTLTSDQGCITSFTATELHQGRSLKKYKILVDVTNVDTWDKGDGGILGTETFIQVLQCPITPSWPLPVVLFDSPESFTLACGTTVQLDASTALAWATAKYSKVPSTQVLRWSLHNAFDVVVWATDSAPPYYNLDGTALVKNGAILAGATYTLRLLIILDTHDFDNDAWETKVSVEACLSGAYPNPPPPPPSAKPPSPPPPPPPSPPPKSPPPSPPPPSPPPKPPPPSPPPPPPPPSPPPKPPPPSPLTKSPPPSPPPKSPPPSPLTKSPPPSPPPKSPPPSPLTKSPSPPPPKATSPPPPPLATPPPVVNSPPPTSTAQKSPPPLKAPPPSPPPSPPPPKPSSPPPPLLKPPPLKAPPSPGKLKSPKLEPPPTPDSPELGD</sequence>
<accession>D8TH60</accession>
<name>D8TH60_VOLCA</name>
<keyword evidence="3" id="KW-1185">Reference proteome</keyword>
<evidence type="ECO:0008006" key="4">
    <source>
        <dbReference type="Google" id="ProtNLM"/>
    </source>
</evidence>
<organism evidence="3">
    <name type="scientific">Volvox carteri f. nagariensis</name>
    <dbReference type="NCBI Taxonomy" id="3068"/>
    <lineage>
        <taxon>Eukaryota</taxon>
        <taxon>Viridiplantae</taxon>
        <taxon>Chlorophyta</taxon>
        <taxon>core chlorophytes</taxon>
        <taxon>Chlorophyceae</taxon>
        <taxon>CS clade</taxon>
        <taxon>Chlamydomonadales</taxon>
        <taxon>Volvocaceae</taxon>
        <taxon>Volvox</taxon>
    </lineage>
</organism>
<dbReference type="GeneID" id="9625393"/>
<dbReference type="PRINTS" id="PR01217">
    <property type="entry name" value="PRICHEXTENSN"/>
</dbReference>
<evidence type="ECO:0000313" key="2">
    <source>
        <dbReference type="EMBL" id="EFJ52655.1"/>
    </source>
</evidence>